<name>A0A859D2B7_9GAMM</name>
<dbReference type="RefSeq" id="WP_176335728.1">
    <property type="nucleotide sequence ID" value="NZ_BAAAEF010000014.1"/>
</dbReference>
<dbReference type="PROSITE" id="PS51257">
    <property type="entry name" value="PROKAR_LIPOPROTEIN"/>
    <property type="match status" value="1"/>
</dbReference>
<sequence>MNKLLFVLTTFLLLTACDEKPFYVANIGNAGSLDGQYGIRSMSVSDVLGGGGGFGYGAVNGYPGASADIGRMGVPKHIEGYWAKYEENNKTTYYRISANIDSELAEKKVRTLLNYYKSYTEKDGSMQVLVEKERIQVLYTLVCVDLYSDCSPREDADSQNWVKKSPRGVTDLVVLFDGKGEMSSTPFPDSPYED</sequence>
<organism evidence="1 2">
    <name type="scientific">Marinomonas primoryensis</name>
    <dbReference type="NCBI Taxonomy" id="178399"/>
    <lineage>
        <taxon>Bacteria</taxon>
        <taxon>Pseudomonadati</taxon>
        <taxon>Pseudomonadota</taxon>
        <taxon>Gammaproteobacteria</taxon>
        <taxon>Oceanospirillales</taxon>
        <taxon>Oceanospirillaceae</taxon>
        <taxon>Marinomonas</taxon>
    </lineage>
</organism>
<gene>
    <name evidence="1" type="ORF">MP3633_2443</name>
</gene>
<accession>A0A859D2B7</accession>
<dbReference type="KEGG" id="mpri:MP3633_2443"/>
<protein>
    <submittedName>
        <fullName evidence="1">Uncharacterized protein</fullName>
    </submittedName>
</protein>
<evidence type="ECO:0000313" key="2">
    <source>
        <dbReference type="Proteomes" id="UP000509371"/>
    </source>
</evidence>
<proteinExistence type="predicted"/>
<reference evidence="1 2" key="1">
    <citation type="submission" date="2020-06" db="EMBL/GenBank/DDBJ databases">
        <authorList>
            <person name="Voronona O.L."/>
            <person name="Aksenova E.I."/>
            <person name="Kunda M.S."/>
            <person name="Semenov A.N."/>
            <person name="Ryzhova N."/>
        </authorList>
    </citation>
    <scope>NUCLEOTIDE SEQUENCE [LARGE SCALE GENOMIC DNA]</scope>
    <source>
        <strain evidence="1 2">MPKMM3633</strain>
    </source>
</reference>
<evidence type="ECO:0000313" key="1">
    <source>
        <dbReference type="EMBL" id="QKK81170.1"/>
    </source>
</evidence>
<dbReference type="Proteomes" id="UP000509371">
    <property type="component" value="Chromosome"/>
</dbReference>
<dbReference type="AlphaFoldDB" id="A0A859D2B7"/>
<dbReference type="EMBL" id="CP054301">
    <property type="protein sequence ID" value="QKK81170.1"/>
    <property type="molecule type" value="Genomic_DNA"/>
</dbReference>